<dbReference type="Gene3D" id="1.10.630.10">
    <property type="entry name" value="Cytochrome P450"/>
    <property type="match status" value="1"/>
</dbReference>
<reference evidence="10" key="1">
    <citation type="submission" date="2025-08" db="UniProtKB">
        <authorList>
            <consortium name="RefSeq"/>
        </authorList>
    </citation>
    <scope>IDENTIFICATION</scope>
    <source>
        <tissue evidence="10">Young leaves</tissue>
    </source>
</reference>
<dbReference type="PROSITE" id="PS00086">
    <property type="entry name" value="CYTOCHROME_P450"/>
    <property type="match status" value="1"/>
</dbReference>
<keyword evidence="7 8" id="KW-0349">Heme</keyword>
<sequence>MNIFLGGVDTGAGVIVWAMAELIRNPRVMKKLQCEIRNCIKQDRVKESQLEKLEYLKMVVKEVLRLHPPIPLLPRETMSHFKLNGYDIDPKCHLYVNVWAIGRDVNYWSNPEEFLRERFIGNDINYIGQHFELLPFGAGRRRCPGMNMGILAVELTLANLLLCFDCWTWKRMVTTPKRSPLKLIPIRHLRV</sequence>
<evidence type="ECO:0000313" key="10">
    <source>
        <dbReference type="RefSeq" id="XP_022957289.1"/>
    </source>
</evidence>
<keyword evidence="8" id="KW-0503">Monooxygenase</keyword>
<dbReference type="Pfam" id="PF00067">
    <property type="entry name" value="p450"/>
    <property type="match status" value="1"/>
</dbReference>
<dbReference type="GO" id="GO:0020037">
    <property type="term" value="F:heme binding"/>
    <property type="evidence" value="ECO:0007669"/>
    <property type="project" value="InterPro"/>
</dbReference>
<dbReference type="GO" id="GO:0004497">
    <property type="term" value="F:monooxygenase activity"/>
    <property type="evidence" value="ECO:0007669"/>
    <property type="project" value="UniProtKB-KW"/>
</dbReference>
<dbReference type="InterPro" id="IPR017972">
    <property type="entry name" value="Cyt_P450_CS"/>
</dbReference>
<organism evidence="9 10">
    <name type="scientific">Cucurbita moschata</name>
    <name type="common">Winter crookneck squash</name>
    <name type="synonym">Cucurbita pepo var. moschata</name>
    <dbReference type="NCBI Taxonomy" id="3662"/>
    <lineage>
        <taxon>Eukaryota</taxon>
        <taxon>Viridiplantae</taxon>
        <taxon>Streptophyta</taxon>
        <taxon>Embryophyta</taxon>
        <taxon>Tracheophyta</taxon>
        <taxon>Spermatophyta</taxon>
        <taxon>Magnoliopsida</taxon>
        <taxon>eudicotyledons</taxon>
        <taxon>Gunneridae</taxon>
        <taxon>Pentapetalae</taxon>
        <taxon>rosids</taxon>
        <taxon>fabids</taxon>
        <taxon>Cucurbitales</taxon>
        <taxon>Cucurbitaceae</taxon>
        <taxon>Cucurbiteae</taxon>
        <taxon>Cucurbita</taxon>
    </lineage>
</organism>
<evidence type="ECO:0000256" key="8">
    <source>
        <dbReference type="RuleBase" id="RU000461"/>
    </source>
</evidence>
<keyword evidence="5 8" id="KW-0560">Oxidoreductase</keyword>
<keyword evidence="4" id="KW-1133">Transmembrane helix</keyword>
<dbReference type="GeneID" id="111458731"/>
<keyword evidence="3" id="KW-0812">Transmembrane</keyword>
<dbReference type="AlphaFoldDB" id="A0A6J1H1I4"/>
<accession>A0A6J1H1I4</accession>
<comment type="subcellular location">
    <subcellularLocation>
        <location evidence="1">Membrane</location>
        <topology evidence="1">Single-pass membrane protein</topology>
    </subcellularLocation>
</comment>
<dbReference type="InterPro" id="IPR036396">
    <property type="entry name" value="Cyt_P450_sf"/>
</dbReference>
<keyword evidence="6" id="KW-0472">Membrane</keyword>
<dbReference type="KEGG" id="cmos:111458731"/>
<keyword evidence="7 8" id="KW-0408">Iron</keyword>
<dbReference type="SUPFAM" id="SSF48264">
    <property type="entry name" value="Cytochrome P450"/>
    <property type="match status" value="1"/>
</dbReference>
<evidence type="ECO:0000256" key="4">
    <source>
        <dbReference type="ARBA" id="ARBA00022989"/>
    </source>
</evidence>
<protein>
    <submittedName>
        <fullName evidence="10">Cytochrome P450 71B20-like</fullName>
    </submittedName>
</protein>
<evidence type="ECO:0000256" key="3">
    <source>
        <dbReference type="ARBA" id="ARBA00022692"/>
    </source>
</evidence>
<proteinExistence type="inferred from homology"/>
<dbReference type="PANTHER" id="PTHR47956:SF5">
    <property type="entry name" value="CYTOCHROME P450 71B25-RELATED"/>
    <property type="match status" value="1"/>
</dbReference>
<comment type="cofactor">
    <cofactor evidence="7">
        <name>heme</name>
        <dbReference type="ChEBI" id="CHEBI:30413"/>
    </cofactor>
</comment>
<evidence type="ECO:0000256" key="1">
    <source>
        <dbReference type="ARBA" id="ARBA00004167"/>
    </source>
</evidence>
<evidence type="ECO:0000256" key="7">
    <source>
        <dbReference type="PIRSR" id="PIRSR602401-1"/>
    </source>
</evidence>
<keyword evidence="7 8" id="KW-0479">Metal-binding</keyword>
<dbReference type="PRINTS" id="PR00463">
    <property type="entry name" value="EP450I"/>
</dbReference>
<evidence type="ECO:0000313" key="9">
    <source>
        <dbReference type="Proteomes" id="UP000504609"/>
    </source>
</evidence>
<feature type="binding site" description="axial binding residue" evidence="7">
    <location>
        <position position="143"/>
    </location>
    <ligand>
        <name>heme</name>
        <dbReference type="ChEBI" id="CHEBI:30413"/>
    </ligand>
    <ligandPart>
        <name>Fe</name>
        <dbReference type="ChEBI" id="CHEBI:18248"/>
    </ligandPart>
</feature>
<dbReference type="InterPro" id="IPR001128">
    <property type="entry name" value="Cyt_P450"/>
</dbReference>
<evidence type="ECO:0000256" key="6">
    <source>
        <dbReference type="ARBA" id="ARBA00023136"/>
    </source>
</evidence>
<dbReference type="InterPro" id="IPR002401">
    <property type="entry name" value="Cyt_P450_E_grp-I"/>
</dbReference>
<dbReference type="PANTHER" id="PTHR47956">
    <property type="entry name" value="CYTOCHROME P450 71B11-RELATED"/>
    <property type="match status" value="1"/>
</dbReference>
<dbReference type="InterPro" id="IPR050193">
    <property type="entry name" value="Cytochrome_P450_71"/>
</dbReference>
<dbReference type="PRINTS" id="PR00385">
    <property type="entry name" value="P450"/>
</dbReference>
<dbReference type="RefSeq" id="XP_022957289.1">
    <property type="nucleotide sequence ID" value="XM_023101521.1"/>
</dbReference>
<dbReference type="GO" id="GO:0005506">
    <property type="term" value="F:iron ion binding"/>
    <property type="evidence" value="ECO:0007669"/>
    <property type="project" value="InterPro"/>
</dbReference>
<evidence type="ECO:0000256" key="5">
    <source>
        <dbReference type="ARBA" id="ARBA00023002"/>
    </source>
</evidence>
<dbReference type="GO" id="GO:0016020">
    <property type="term" value="C:membrane"/>
    <property type="evidence" value="ECO:0007669"/>
    <property type="project" value="UniProtKB-SubCell"/>
</dbReference>
<evidence type="ECO:0000256" key="2">
    <source>
        <dbReference type="ARBA" id="ARBA00010617"/>
    </source>
</evidence>
<dbReference type="GO" id="GO:0016705">
    <property type="term" value="F:oxidoreductase activity, acting on paired donors, with incorporation or reduction of molecular oxygen"/>
    <property type="evidence" value="ECO:0007669"/>
    <property type="project" value="InterPro"/>
</dbReference>
<comment type="similarity">
    <text evidence="2 8">Belongs to the cytochrome P450 family.</text>
</comment>
<gene>
    <name evidence="10" type="primary">LOC111458731</name>
</gene>
<dbReference type="Proteomes" id="UP000504609">
    <property type="component" value="Unplaced"/>
</dbReference>
<keyword evidence="9" id="KW-1185">Reference proteome</keyword>
<name>A0A6J1H1I4_CUCMO</name>